<protein>
    <recommendedName>
        <fullName evidence="4">Flagellar hook-associated protein 1</fullName>
    </recommendedName>
</protein>
<dbReference type="OrthoDB" id="9802553at2"/>
<evidence type="ECO:0000259" key="8">
    <source>
        <dbReference type="Pfam" id="PF06429"/>
    </source>
</evidence>
<dbReference type="HOGENOM" id="CLU_012762_0_0_6"/>
<sequence length="652" mass="67652">MGDLFDNSISGLLAFQRAINTTAHNIANVNTAGYSRQRTELTARAPTEFGNGFVGNGVQAASTNRLFNQTRQVAVQTSSAEYQRLETLAEYSGRIDSLLADQTAGLTPALQSFFDGVQELANDPSSSPARQTLLSASENLVARLHFLDGQLAQLGTDIEQQLQAQVEQINGLANGIAELNQTIVAMQASAGGQPPNDLLDQRDQLMLELSALVATEAVPQGDGSINVFVGNGQTLVSGFTANELQITPAHADGTIPEIGLARRNGAPVNITASLQGGSLGGLLDFRRETLDPTRDRLGLIASGIAEAANNQNRLGMHYANGPAGQLGGAIFQVAPPQVVPSQGTAGTAAAGLARLDPSRVGDLTGANYRLSYDGSNWALSNLSSATTTPISNIPQDIDGLSIDVSKISGAVSGDSFLIRPTRNGAAGIDLTITRASEIAAAAPVRVAQASDASGTPQNQGTGQIGEVQVSSAASLPLSSPFTLTFDAANNRFLVNGSTSTTVAYDPSQDSSGVTRSIPGLGGVQFTLSGNPADGDRFVVEGNSGALGDNHNLLQLGKLTESGLLEGGKTSFQQAYSNLVNEVGTATLRATTHRDAQQSVLDQAKAAREAVSGVNLDEEAANLLKYQQAYQASAQAIAIARTLFDSLLAAVNR</sequence>
<dbReference type="PRINTS" id="PR01005">
    <property type="entry name" value="FLGHOOKAP1"/>
</dbReference>
<dbReference type="Pfam" id="PF06429">
    <property type="entry name" value="Flg_bbr_C"/>
    <property type="match status" value="1"/>
</dbReference>
<dbReference type="NCBIfam" id="TIGR02492">
    <property type="entry name" value="flgK_ends"/>
    <property type="match status" value="1"/>
</dbReference>
<dbReference type="GO" id="GO:0009424">
    <property type="term" value="C:bacterial-type flagellum hook"/>
    <property type="evidence" value="ECO:0007669"/>
    <property type="project" value="InterPro"/>
</dbReference>
<feature type="domain" description="Flagellar basal body rod protein N-terminal" evidence="7">
    <location>
        <begin position="6"/>
        <end position="34"/>
    </location>
</feature>
<keyword evidence="5" id="KW-0964">Secreted</keyword>
<dbReference type="Pfam" id="PF21158">
    <property type="entry name" value="flgK_1st_1"/>
    <property type="match status" value="1"/>
</dbReference>
<dbReference type="GO" id="GO:0044780">
    <property type="term" value="P:bacterial-type flagellum assembly"/>
    <property type="evidence" value="ECO:0007669"/>
    <property type="project" value="InterPro"/>
</dbReference>
<dbReference type="RefSeq" id="WP_005000356.1">
    <property type="nucleotide sequence ID" value="NZ_CH672427.1"/>
</dbReference>
<evidence type="ECO:0000256" key="5">
    <source>
        <dbReference type="ARBA" id="ARBA00022525"/>
    </source>
</evidence>
<dbReference type="STRING" id="314278.NB231_05371"/>
<dbReference type="GO" id="GO:0005198">
    <property type="term" value="F:structural molecule activity"/>
    <property type="evidence" value="ECO:0007669"/>
    <property type="project" value="InterPro"/>
</dbReference>
<dbReference type="Proteomes" id="UP000003374">
    <property type="component" value="Unassembled WGS sequence"/>
</dbReference>
<dbReference type="EMBL" id="AAOF01000029">
    <property type="protein sequence ID" value="EAR20216.1"/>
    <property type="molecule type" value="Genomic_DNA"/>
</dbReference>
<dbReference type="GO" id="GO:0005576">
    <property type="term" value="C:extracellular region"/>
    <property type="evidence" value="ECO:0007669"/>
    <property type="project" value="UniProtKB-SubCell"/>
</dbReference>
<evidence type="ECO:0000256" key="6">
    <source>
        <dbReference type="ARBA" id="ARBA00023143"/>
    </source>
</evidence>
<dbReference type="SUPFAM" id="SSF64518">
    <property type="entry name" value="Phase 1 flagellin"/>
    <property type="match status" value="2"/>
</dbReference>
<feature type="domain" description="Flagellar hook-associated protein 1 D2-like" evidence="9">
    <location>
        <begin position="362"/>
        <end position="420"/>
    </location>
</feature>
<evidence type="ECO:0000256" key="2">
    <source>
        <dbReference type="ARBA" id="ARBA00004613"/>
    </source>
</evidence>
<dbReference type="Pfam" id="PF22638">
    <property type="entry name" value="FlgK_D1"/>
    <property type="match status" value="1"/>
</dbReference>
<dbReference type="PANTHER" id="PTHR30033:SF1">
    <property type="entry name" value="FLAGELLAR HOOK-ASSOCIATED PROTEIN 1"/>
    <property type="match status" value="1"/>
</dbReference>
<dbReference type="InterPro" id="IPR001444">
    <property type="entry name" value="Flag_bb_rod_N"/>
</dbReference>
<dbReference type="eggNOG" id="COG1256">
    <property type="taxonomic scope" value="Bacteria"/>
</dbReference>
<evidence type="ECO:0000313" key="12">
    <source>
        <dbReference type="Proteomes" id="UP000003374"/>
    </source>
</evidence>
<evidence type="ECO:0000256" key="3">
    <source>
        <dbReference type="ARBA" id="ARBA00009677"/>
    </source>
</evidence>
<dbReference type="InterPro" id="IPR053927">
    <property type="entry name" value="FlgK_helical"/>
</dbReference>
<comment type="subcellular location">
    <subcellularLocation>
        <location evidence="1">Bacterial flagellum</location>
    </subcellularLocation>
    <subcellularLocation>
        <location evidence="2">Secreted</location>
    </subcellularLocation>
</comment>
<comment type="similarity">
    <text evidence="3">Belongs to the flagella basal body rod proteins family.</text>
</comment>
<evidence type="ECO:0000256" key="4">
    <source>
        <dbReference type="ARBA" id="ARBA00016244"/>
    </source>
</evidence>
<keyword evidence="6" id="KW-0975">Bacterial flagellum</keyword>
<proteinExistence type="inferred from homology"/>
<dbReference type="AlphaFoldDB" id="A4BVN4"/>
<organism evidence="11 12">
    <name type="scientific">Nitrococcus mobilis Nb-231</name>
    <dbReference type="NCBI Taxonomy" id="314278"/>
    <lineage>
        <taxon>Bacteria</taxon>
        <taxon>Pseudomonadati</taxon>
        <taxon>Pseudomonadota</taxon>
        <taxon>Gammaproteobacteria</taxon>
        <taxon>Chromatiales</taxon>
        <taxon>Ectothiorhodospiraceae</taxon>
        <taxon>Nitrococcus</taxon>
    </lineage>
</organism>
<comment type="caution">
    <text evidence="11">The sequence shown here is derived from an EMBL/GenBank/DDBJ whole genome shotgun (WGS) entry which is preliminary data.</text>
</comment>
<feature type="domain" description="Flagellar hook-associated protein FlgK helical" evidence="10">
    <location>
        <begin position="94"/>
        <end position="331"/>
    </location>
</feature>
<reference evidence="11 12" key="1">
    <citation type="submission" date="2006-02" db="EMBL/GenBank/DDBJ databases">
        <authorList>
            <person name="Waterbury J."/>
            <person name="Ferriera S."/>
            <person name="Johnson J."/>
            <person name="Kravitz S."/>
            <person name="Halpern A."/>
            <person name="Remington K."/>
            <person name="Beeson K."/>
            <person name="Tran B."/>
            <person name="Rogers Y.-H."/>
            <person name="Friedman R."/>
            <person name="Venter J.C."/>
        </authorList>
    </citation>
    <scope>NUCLEOTIDE SEQUENCE [LARGE SCALE GENOMIC DNA]</scope>
    <source>
        <strain evidence="11 12">Nb-231</strain>
    </source>
</reference>
<feature type="domain" description="Flagellar basal-body/hook protein C-terminal" evidence="8">
    <location>
        <begin position="611"/>
        <end position="647"/>
    </location>
</feature>
<dbReference type="InterPro" id="IPR010930">
    <property type="entry name" value="Flg_bb/hook_C_dom"/>
</dbReference>
<keyword evidence="12" id="KW-1185">Reference proteome</keyword>
<dbReference type="InterPro" id="IPR049119">
    <property type="entry name" value="FlgK_D2-like"/>
</dbReference>
<evidence type="ECO:0000259" key="7">
    <source>
        <dbReference type="Pfam" id="PF00460"/>
    </source>
</evidence>
<evidence type="ECO:0000313" key="11">
    <source>
        <dbReference type="EMBL" id="EAR20216.1"/>
    </source>
</evidence>
<accession>A4BVN4</accession>
<dbReference type="Gene3D" id="1.20.1330.10">
    <property type="entry name" value="f41 fragment of flagellin, N-terminal domain"/>
    <property type="match status" value="1"/>
</dbReference>
<dbReference type="PANTHER" id="PTHR30033">
    <property type="entry name" value="FLAGELLAR HOOK-ASSOCIATED PROTEIN 1"/>
    <property type="match status" value="1"/>
</dbReference>
<evidence type="ECO:0000256" key="1">
    <source>
        <dbReference type="ARBA" id="ARBA00004365"/>
    </source>
</evidence>
<dbReference type="InterPro" id="IPR002371">
    <property type="entry name" value="FlgK"/>
</dbReference>
<evidence type="ECO:0000259" key="10">
    <source>
        <dbReference type="Pfam" id="PF22638"/>
    </source>
</evidence>
<dbReference type="Pfam" id="PF00460">
    <property type="entry name" value="Flg_bb_rod"/>
    <property type="match status" value="1"/>
</dbReference>
<evidence type="ECO:0000259" key="9">
    <source>
        <dbReference type="Pfam" id="PF21158"/>
    </source>
</evidence>
<gene>
    <name evidence="11" type="ORF">NB231_05371</name>
</gene>
<name>A4BVN4_9GAMM</name>